<keyword evidence="2" id="KW-1185">Reference proteome</keyword>
<evidence type="ECO:0000313" key="2">
    <source>
        <dbReference type="Proteomes" id="UP000655523"/>
    </source>
</evidence>
<evidence type="ECO:0000313" key="1">
    <source>
        <dbReference type="EMBL" id="NPT61375.1"/>
    </source>
</evidence>
<dbReference type="RefSeq" id="WP_172176985.1">
    <property type="nucleotide sequence ID" value="NZ_WOEZ01000265.1"/>
</dbReference>
<name>A0A972SPT6_9BURK</name>
<dbReference type="Proteomes" id="UP000655523">
    <property type="component" value="Unassembled WGS sequence"/>
</dbReference>
<evidence type="ECO:0008006" key="3">
    <source>
        <dbReference type="Google" id="ProtNLM"/>
    </source>
</evidence>
<reference evidence="1 2" key="1">
    <citation type="submission" date="2019-11" db="EMBL/GenBank/DDBJ databases">
        <title>Metabolism of dissolved organic matter in forest soils.</title>
        <authorList>
            <person name="Cyle K.T."/>
            <person name="Wilhelm R.C."/>
            <person name="Martinez C.E."/>
        </authorList>
    </citation>
    <scope>NUCLEOTIDE SEQUENCE [LARGE SCALE GENOMIC DNA]</scope>
    <source>
        <strain evidence="1 2">5N</strain>
    </source>
</reference>
<accession>A0A972SPT6</accession>
<organism evidence="1 2">
    <name type="scientific">Paraburkholderia elongata</name>
    <dbReference type="NCBI Taxonomy" id="2675747"/>
    <lineage>
        <taxon>Bacteria</taxon>
        <taxon>Pseudomonadati</taxon>
        <taxon>Pseudomonadota</taxon>
        <taxon>Betaproteobacteria</taxon>
        <taxon>Burkholderiales</taxon>
        <taxon>Burkholderiaceae</taxon>
        <taxon>Paraburkholderia</taxon>
    </lineage>
</organism>
<comment type="caution">
    <text evidence="1">The sequence shown here is derived from an EMBL/GenBank/DDBJ whole genome shotgun (WGS) entry which is preliminary data.</text>
</comment>
<dbReference type="InterPro" id="IPR015813">
    <property type="entry name" value="Pyrv/PenolPyrv_kinase-like_dom"/>
</dbReference>
<dbReference type="AlphaFoldDB" id="A0A972SPT6"/>
<sequence>MPATTRLLPLPTEITRDLFIGYHITLAVLRQGRGDARHFSAMAGIIVITCYLLDAGYGEACQDAMAEVQEALVRCNRIAEITGVSGIDEATFDLLADLLTLHELQMRVAPFHVVEKANRRMLQAARAPSAGRSDIHKAA</sequence>
<gene>
    <name evidence="1" type="ORF">GNZ13_44290</name>
</gene>
<proteinExistence type="predicted"/>
<protein>
    <recommendedName>
        <fullName evidence="3">Fis family transcriptional regulator</fullName>
    </recommendedName>
</protein>
<dbReference type="SUPFAM" id="SSF51621">
    <property type="entry name" value="Phosphoenolpyruvate/pyruvate domain"/>
    <property type="match status" value="1"/>
</dbReference>
<dbReference type="GO" id="GO:0003824">
    <property type="term" value="F:catalytic activity"/>
    <property type="evidence" value="ECO:0007669"/>
    <property type="project" value="InterPro"/>
</dbReference>
<dbReference type="EMBL" id="WOEZ01000265">
    <property type="protein sequence ID" value="NPT61375.1"/>
    <property type="molecule type" value="Genomic_DNA"/>
</dbReference>